<evidence type="ECO:0000313" key="10">
    <source>
        <dbReference type="Proteomes" id="UP000298133"/>
    </source>
</evidence>
<reference evidence="9 10" key="1">
    <citation type="submission" date="2019-03" db="EMBL/GenBank/DDBJ databases">
        <title>Draft genome of Gammaproteobacteria bacterium LSUCC0057, a member of the SAR92 clade.</title>
        <authorList>
            <person name="Lanclos V.C."/>
            <person name="Doiron C."/>
            <person name="Henson M.W."/>
            <person name="Thrash J.C."/>
        </authorList>
    </citation>
    <scope>NUCLEOTIDE SEQUENCE [LARGE SCALE GENOMIC DNA]</scope>
    <source>
        <strain evidence="9 10">LSUCC0057</strain>
    </source>
</reference>
<dbReference type="InterPro" id="IPR018189">
    <property type="entry name" value="Phosphoglucose_isomerase_CS"/>
</dbReference>
<dbReference type="InterPro" id="IPR001672">
    <property type="entry name" value="G6P_Isomerase"/>
</dbReference>
<dbReference type="CDD" id="cd05016">
    <property type="entry name" value="SIS_PGI_2"/>
    <property type="match status" value="1"/>
</dbReference>
<proteinExistence type="inferred from homology"/>
<dbReference type="UniPathway" id="UPA00109">
    <property type="reaction ID" value="UER00181"/>
</dbReference>
<organism evidence="9 10">
    <name type="scientific">Gammaproteobacteria bacterium LSUCC0057</name>
    <dbReference type="NCBI Taxonomy" id="2559237"/>
    <lineage>
        <taxon>Bacteria</taxon>
        <taxon>Pseudomonadati</taxon>
        <taxon>Pseudomonadota</taxon>
        <taxon>Gammaproteobacteria</taxon>
        <taxon>Cellvibrionales</taxon>
        <taxon>Porticoccaceae</taxon>
        <taxon>SAR92 clade</taxon>
    </lineage>
</organism>
<dbReference type="InterPro" id="IPR035476">
    <property type="entry name" value="SIS_PGI_1"/>
</dbReference>
<dbReference type="Pfam" id="PF00342">
    <property type="entry name" value="PGI"/>
    <property type="match status" value="1"/>
</dbReference>
<comment type="pathway">
    <text evidence="7">Carbohydrate biosynthesis; gluconeogenesis.</text>
</comment>
<keyword evidence="4 7" id="KW-0324">Glycolysis</keyword>
<dbReference type="Gene3D" id="1.10.1390.10">
    <property type="match status" value="1"/>
</dbReference>
<comment type="similarity">
    <text evidence="2 7 8">Belongs to the GPI family.</text>
</comment>
<dbReference type="NCBIfam" id="NF001211">
    <property type="entry name" value="PRK00179.1"/>
    <property type="match status" value="1"/>
</dbReference>
<name>A0A4Y8UKA2_9GAMM</name>
<feature type="active site" description="Proton donor" evidence="7">
    <location>
        <position position="355"/>
    </location>
</feature>
<comment type="subcellular location">
    <subcellularLocation>
        <location evidence="7">Cytoplasm</location>
    </subcellularLocation>
</comment>
<dbReference type="PROSITE" id="PS00174">
    <property type="entry name" value="P_GLUCOSE_ISOMERASE_2"/>
    <property type="match status" value="1"/>
</dbReference>
<dbReference type="AlphaFoldDB" id="A0A4Y8UKA2"/>
<sequence>MTTQPRHYSPRQTPAWGRLEALASAGVPSLRELFNQPDRASRYQLQCAGLLLDYSKNRISDAVLEALLALAAESPLTQQRQAMFSGAAINTTEQRAVLHTALRAHSGDGVDSAIAAEVAEQLAAVERVSEQIRAGQWLGESGRAITDIVNIGIGGSDLGPKMVCSALAEFAHPDLRMHFVSNVDGAQILQLLKTLDAHTTLVAVASKTFTTQETLLNAATAQRWFSAELGLTQPQRSRHFLALTANRQAAIDYGVAPQQVLEFAEWVGGRYSLWSAIGLSIAISVGFDRFRQLLDGARAMDRHFVTAPAAENMPLLLALIGLWESNFNHSASYAVIPYCERLALLPAYLQQLDMESNGKSCQISGEPVDYRTGPILWGQTGTNGQHAFFQLLHQGTQAVPIDFIAAINDNLSNPEHHTVLLGNMLAQSSALMSGQPAPAGQPHRYYPGNRPSNTVLLEELTPFNLGALIALYEHKVFAQGVIWNINSFDQWGVELGKKMANQLLQGDSPSDPSTQALLAAIEARRR</sequence>
<dbReference type="SUPFAM" id="SSF53697">
    <property type="entry name" value="SIS domain"/>
    <property type="match status" value="1"/>
</dbReference>
<dbReference type="HAMAP" id="MF_00473">
    <property type="entry name" value="G6P_isomerase"/>
    <property type="match status" value="1"/>
</dbReference>
<evidence type="ECO:0000256" key="5">
    <source>
        <dbReference type="ARBA" id="ARBA00023235"/>
    </source>
</evidence>
<keyword evidence="5 7" id="KW-0413">Isomerase</keyword>
<dbReference type="GO" id="GO:0051156">
    <property type="term" value="P:glucose 6-phosphate metabolic process"/>
    <property type="evidence" value="ECO:0007669"/>
    <property type="project" value="TreeGrafter"/>
</dbReference>
<accession>A0A4Y8UKA2</accession>
<comment type="function">
    <text evidence="7">Catalyzes the reversible isomerization of glucose-6-phosphate to fructose-6-phosphate.</text>
</comment>
<dbReference type="PROSITE" id="PS00765">
    <property type="entry name" value="P_GLUCOSE_ISOMERASE_1"/>
    <property type="match status" value="1"/>
</dbReference>
<dbReference type="EC" id="5.3.1.9" evidence="7"/>
<comment type="catalytic activity">
    <reaction evidence="6 7 8">
        <text>alpha-D-glucose 6-phosphate = beta-D-fructose 6-phosphate</text>
        <dbReference type="Rhea" id="RHEA:11816"/>
        <dbReference type="ChEBI" id="CHEBI:57634"/>
        <dbReference type="ChEBI" id="CHEBI:58225"/>
        <dbReference type="EC" id="5.3.1.9"/>
    </reaction>
</comment>
<feature type="active site" evidence="7">
    <location>
        <position position="497"/>
    </location>
</feature>
<dbReference type="GO" id="GO:0005829">
    <property type="term" value="C:cytosol"/>
    <property type="evidence" value="ECO:0007669"/>
    <property type="project" value="TreeGrafter"/>
</dbReference>
<keyword evidence="3 7" id="KW-0312">Gluconeogenesis</keyword>
<evidence type="ECO:0000256" key="1">
    <source>
        <dbReference type="ARBA" id="ARBA00004926"/>
    </source>
</evidence>
<feature type="active site" evidence="7">
    <location>
        <position position="386"/>
    </location>
</feature>
<dbReference type="CDD" id="cd05015">
    <property type="entry name" value="SIS_PGI_1"/>
    <property type="match status" value="1"/>
</dbReference>
<evidence type="ECO:0000313" key="9">
    <source>
        <dbReference type="EMBL" id="TFH69276.1"/>
    </source>
</evidence>
<comment type="pathway">
    <text evidence="1 7 8">Carbohydrate degradation; glycolysis; D-glyceraldehyde 3-phosphate and glycerone phosphate from D-glucose: step 2/4.</text>
</comment>
<dbReference type="InterPro" id="IPR035482">
    <property type="entry name" value="SIS_PGI_2"/>
</dbReference>
<evidence type="ECO:0000256" key="2">
    <source>
        <dbReference type="ARBA" id="ARBA00006604"/>
    </source>
</evidence>
<evidence type="ECO:0000256" key="4">
    <source>
        <dbReference type="ARBA" id="ARBA00023152"/>
    </source>
</evidence>
<dbReference type="PROSITE" id="PS51463">
    <property type="entry name" value="P_GLUCOSE_ISOMERASE_3"/>
    <property type="match status" value="1"/>
</dbReference>
<dbReference type="GO" id="GO:0006094">
    <property type="term" value="P:gluconeogenesis"/>
    <property type="evidence" value="ECO:0007669"/>
    <property type="project" value="UniProtKB-UniRule"/>
</dbReference>
<dbReference type="PRINTS" id="PR00662">
    <property type="entry name" value="G6PISOMERASE"/>
</dbReference>
<dbReference type="PANTHER" id="PTHR11469:SF1">
    <property type="entry name" value="GLUCOSE-6-PHOSPHATE ISOMERASE"/>
    <property type="match status" value="1"/>
</dbReference>
<dbReference type="GO" id="GO:0097367">
    <property type="term" value="F:carbohydrate derivative binding"/>
    <property type="evidence" value="ECO:0007669"/>
    <property type="project" value="InterPro"/>
</dbReference>
<dbReference type="OrthoDB" id="140919at2"/>
<gene>
    <name evidence="7" type="primary">pgi</name>
    <name evidence="9" type="ORF">E3W66_04995</name>
</gene>
<keyword evidence="10" id="KW-1185">Reference proteome</keyword>
<comment type="caution">
    <text evidence="9">The sequence shown here is derived from an EMBL/GenBank/DDBJ whole genome shotgun (WGS) entry which is preliminary data.</text>
</comment>
<dbReference type="InterPro" id="IPR023096">
    <property type="entry name" value="G6P_Isomerase_C"/>
</dbReference>
<evidence type="ECO:0000256" key="8">
    <source>
        <dbReference type="RuleBase" id="RU000612"/>
    </source>
</evidence>
<evidence type="ECO:0000256" key="6">
    <source>
        <dbReference type="ARBA" id="ARBA00029321"/>
    </source>
</evidence>
<dbReference type="PANTHER" id="PTHR11469">
    <property type="entry name" value="GLUCOSE-6-PHOSPHATE ISOMERASE"/>
    <property type="match status" value="1"/>
</dbReference>
<dbReference type="GO" id="GO:0004347">
    <property type="term" value="F:glucose-6-phosphate isomerase activity"/>
    <property type="evidence" value="ECO:0007669"/>
    <property type="project" value="UniProtKB-UniRule"/>
</dbReference>
<dbReference type="EMBL" id="SPIA01000001">
    <property type="protein sequence ID" value="TFH69276.1"/>
    <property type="molecule type" value="Genomic_DNA"/>
</dbReference>
<keyword evidence="7" id="KW-0963">Cytoplasm</keyword>
<dbReference type="UniPathway" id="UPA00138"/>
<evidence type="ECO:0000256" key="3">
    <source>
        <dbReference type="ARBA" id="ARBA00022432"/>
    </source>
</evidence>
<dbReference type="Gene3D" id="3.40.50.10490">
    <property type="entry name" value="Glucose-6-phosphate isomerase like protein, domain 1"/>
    <property type="match status" value="2"/>
</dbReference>
<dbReference type="GO" id="GO:0048029">
    <property type="term" value="F:monosaccharide binding"/>
    <property type="evidence" value="ECO:0007669"/>
    <property type="project" value="TreeGrafter"/>
</dbReference>
<protein>
    <recommendedName>
        <fullName evidence="7">Glucose-6-phosphate isomerase</fullName>
        <shortName evidence="7">GPI</shortName>
        <ecNumber evidence="7">5.3.1.9</ecNumber>
    </recommendedName>
    <alternativeName>
        <fullName evidence="7">Phosphoglucose isomerase</fullName>
        <shortName evidence="7">PGI</shortName>
    </alternativeName>
    <alternativeName>
        <fullName evidence="7">Phosphohexose isomerase</fullName>
        <shortName evidence="7">PHI</shortName>
    </alternativeName>
</protein>
<evidence type="ECO:0000256" key="7">
    <source>
        <dbReference type="HAMAP-Rule" id="MF_00473"/>
    </source>
</evidence>
<dbReference type="InterPro" id="IPR046348">
    <property type="entry name" value="SIS_dom_sf"/>
</dbReference>
<dbReference type="Proteomes" id="UP000298133">
    <property type="component" value="Unassembled WGS sequence"/>
</dbReference>
<dbReference type="GO" id="GO:0006096">
    <property type="term" value="P:glycolytic process"/>
    <property type="evidence" value="ECO:0007669"/>
    <property type="project" value="UniProtKB-UniRule"/>
</dbReference>